<keyword evidence="2" id="KW-1185">Reference proteome</keyword>
<gene>
    <name evidence="1" type="ORF">NQ315_008392</name>
</gene>
<protein>
    <submittedName>
        <fullName evidence="1">Uncharacterized protein</fullName>
    </submittedName>
</protein>
<name>A0AAV8W577_9CUCU</name>
<comment type="caution">
    <text evidence="1">The sequence shown here is derived from an EMBL/GenBank/DDBJ whole genome shotgun (WGS) entry which is preliminary data.</text>
</comment>
<reference evidence="1 2" key="1">
    <citation type="journal article" date="2023" name="Insect Mol. Biol.">
        <title>Genome sequencing provides insights into the evolution of gene families encoding plant cell wall-degrading enzymes in longhorned beetles.</title>
        <authorList>
            <person name="Shin N.R."/>
            <person name="Okamura Y."/>
            <person name="Kirsch R."/>
            <person name="Pauchet Y."/>
        </authorList>
    </citation>
    <scope>NUCLEOTIDE SEQUENCE [LARGE SCALE GENOMIC DNA]</scope>
    <source>
        <strain evidence="1">EAD_L_NR</strain>
    </source>
</reference>
<dbReference type="Proteomes" id="UP001159042">
    <property type="component" value="Unassembled WGS sequence"/>
</dbReference>
<evidence type="ECO:0000313" key="1">
    <source>
        <dbReference type="EMBL" id="KAJ8921767.1"/>
    </source>
</evidence>
<evidence type="ECO:0000313" key="2">
    <source>
        <dbReference type="Proteomes" id="UP001159042"/>
    </source>
</evidence>
<accession>A0AAV8W577</accession>
<organism evidence="1 2">
    <name type="scientific">Exocentrus adspersus</name>
    <dbReference type="NCBI Taxonomy" id="1586481"/>
    <lineage>
        <taxon>Eukaryota</taxon>
        <taxon>Metazoa</taxon>
        <taxon>Ecdysozoa</taxon>
        <taxon>Arthropoda</taxon>
        <taxon>Hexapoda</taxon>
        <taxon>Insecta</taxon>
        <taxon>Pterygota</taxon>
        <taxon>Neoptera</taxon>
        <taxon>Endopterygota</taxon>
        <taxon>Coleoptera</taxon>
        <taxon>Polyphaga</taxon>
        <taxon>Cucujiformia</taxon>
        <taxon>Chrysomeloidea</taxon>
        <taxon>Cerambycidae</taxon>
        <taxon>Lamiinae</taxon>
        <taxon>Acanthocinini</taxon>
        <taxon>Exocentrus</taxon>
    </lineage>
</organism>
<dbReference type="AlphaFoldDB" id="A0AAV8W577"/>
<proteinExistence type="predicted"/>
<sequence>MYIHVELACTESYTETVVRLSCSFLHFKIDGDDADAAAATDDDADDDNGADAAATGCCAAVADDDENKLKQTLKFIRQSCDKDNDSAAKDHRSHSDVHCSDIPNQRVKLGVFTHV</sequence>
<dbReference type="EMBL" id="JANEYG010000008">
    <property type="protein sequence ID" value="KAJ8921767.1"/>
    <property type="molecule type" value="Genomic_DNA"/>
</dbReference>